<evidence type="ECO:0000256" key="6">
    <source>
        <dbReference type="PROSITE-ProRule" id="PRU00175"/>
    </source>
</evidence>
<dbReference type="SMART" id="SM00238">
    <property type="entry name" value="BIR"/>
    <property type="match status" value="2"/>
</dbReference>
<comment type="similarity">
    <text evidence="1">Belongs to the IAP family.</text>
</comment>
<dbReference type="GO" id="GO:0061630">
    <property type="term" value="F:ubiquitin protein ligase activity"/>
    <property type="evidence" value="ECO:0007669"/>
    <property type="project" value="TreeGrafter"/>
</dbReference>
<dbReference type="FunFam" id="1.10.1170.10:FF:000003">
    <property type="entry name" value="E3 ubiquitin-protein ligase XIAP"/>
    <property type="match status" value="1"/>
</dbReference>
<evidence type="ECO:0000259" key="8">
    <source>
        <dbReference type="PROSITE" id="PS50089"/>
    </source>
</evidence>
<dbReference type="GO" id="GO:0006915">
    <property type="term" value="P:apoptotic process"/>
    <property type="evidence" value="ECO:0007669"/>
    <property type="project" value="UniProtKB-KW"/>
</dbReference>
<feature type="domain" description="RING-type" evidence="8">
    <location>
        <begin position="344"/>
        <end position="379"/>
    </location>
</feature>
<dbReference type="Proteomes" id="UP000008237">
    <property type="component" value="Unassembled WGS sequence"/>
</dbReference>
<keyword evidence="3" id="KW-0479">Metal-binding</keyword>
<dbReference type="InterPro" id="IPR011029">
    <property type="entry name" value="DEATH-like_dom_sf"/>
</dbReference>
<dbReference type="OrthoDB" id="5855668at2759"/>
<dbReference type="OMA" id="TICKVCM"/>
<dbReference type="InterPro" id="IPR001370">
    <property type="entry name" value="BIR_rpt"/>
</dbReference>
<evidence type="ECO:0000256" key="1">
    <source>
        <dbReference type="ARBA" id="ARBA00006672"/>
    </source>
</evidence>
<dbReference type="EMBL" id="GL447257">
    <property type="protein sequence ID" value="EFN86679.1"/>
    <property type="molecule type" value="Genomic_DNA"/>
</dbReference>
<keyword evidence="4 6" id="KW-0863">Zinc-finger</keyword>
<dbReference type="GO" id="GO:0043066">
    <property type="term" value="P:negative regulation of apoptotic process"/>
    <property type="evidence" value="ECO:0007669"/>
    <property type="project" value="TreeGrafter"/>
</dbReference>
<protein>
    <submittedName>
        <fullName evidence="9">Apoptosis inhibitor IAP</fullName>
    </submittedName>
</protein>
<keyword evidence="2" id="KW-0053">Apoptosis</keyword>
<dbReference type="PANTHER" id="PTHR10044:SF139">
    <property type="entry name" value="DEATH-ASSOCIATED INHIBITOR OF APOPTOSIS 2"/>
    <property type="match status" value="1"/>
</dbReference>
<dbReference type="GO" id="GO:0005634">
    <property type="term" value="C:nucleus"/>
    <property type="evidence" value="ECO:0007669"/>
    <property type="project" value="TreeGrafter"/>
</dbReference>
<keyword evidence="5" id="KW-0862">Zinc</keyword>
<dbReference type="PROSITE" id="PS01282">
    <property type="entry name" value="BIR_REPEAT_1"/>
    <property type="match status" value="2"/>
</dbReference>
<feature type="compositionally biased region" description="Low complexity" evidence="7">
    <location>
        <begin position="295"/>
        <end position="307"/>
    </location>
</feature>
<feature type="compositionally biased region" description="Polar residues" evidence="7">
    <location>
        <begin position="314"/>
        <end position="327"/>
    </location>
</feature>
<dbReference type="PhylomeDB" id="E2BCE3"/>
<dbReference type="InParanoid" id="E2BCE3"/>
<dbReference type="Pfam" id="PF00653">
    <property type="entry name" value="BIR"/>
    <property type="match status" value="2"/>
</dbReference>
<dbReference type="InterPro" id="IPR001841">
    <property type="entry name" value="Znf_RING"/>
</dbReference>
<keyword evidence="10" id="KW-1185">Reference proteome</keyword>
<sequence>MTPRTQRNNALYESTPATLQLMSFKNVPYDIPYDIIDEVDGADYRYEIARLESFKNWPVPYMKPERLAAAGFYFTGELDIVKCFECGTETYKWMEGDDPMVDHARQSPMCKFVRNTSCDNVPIDVVPDISTVPPITEGRDVCGPYEYDFSSDYYSRCLTNSSSSIYAKYPQYKFYDIRLRTFDHWPASFKQHPDRLSLAGFYYTGKGDQVLCFHCGVGVKNWEPSDEPWEQHAIWFPNCNYLLKVKGWKYVEEITGQSILPKDLQTESYIAKMEGSVGTELGTKRAKLDEEDRFPGPSSQSSQGTDDSGLESMSGDNSSVEGSNENLSDAEAGCSKSISDTTLCKICYDAEVSQLFLPCGHLVVCVACSKCIDICPVCRAHVTQQMKVYFS</sequence>
<dbReference type="GO" id="GO:0005737">
    <property type="term" value="C:cytoplasm"/>
    <property type="evidence" value="ECO:0007669"/>
    <property type="project" value="TreeGrafter"/>
</dbReference>
<evidence type="ECO:0000313" key="10">
    <source>
        <dbReference type="Proteomes" id="UP000008237"/>
    </source>
</evidence>
<dbReference type="GO" id="GO:0051726">
    <property type="term" value="P:regulation of cell cycle"/>
    <property type="evidence" value="ECO:0007669"/>
    <property type="project" value="TreeGrafter"/>
</dbReference>
<evidence type="ECO:0000256" key="5">
    <source>
        <dbReference type="ARBA" id="ARBA00022833"/>
    </source>
</evidence>
<organism evidence="10">
    <name type="scientific">Harpegnathos saltator</name>
    <name type="common">Jerdon's jumping ant</name>
    <dbReference type="NCBI Taxonomy" id="610380"/>
    <lineage>
        <taxon>Eukaryota</taxon>
        <taxon>Metazoa</taxon>
        <taxon>Ecdysozoa</taxon>
        <taxon>Arthropoda</taxon>
        <taxon>Hexapoda</taxon>
        <taxon>Insecta</taxon>
        <taxon>Pterygota</taxon>
        <taxon>Neoptera</taxon>
        <taxon>Endopterygota</taxon>
        <taxon>Hymenoptera</taxon>
        <taxon>Apocrita</taxon>
        <taxon>Aculeata</taxon>
        <taxon>Formicoidea</taxon>
        <taxon>Formicidae</taxon>
        <taxon>Ponerinae</taxon>
        <taxon>Ponerini</taxon>
        <taxon>Harpegnathos</taxon>
    </lineage>
</organism>
<dbReference type="CDD" id="cd16510">
    <property type="entry name" value="RING-HC_IAPs"/>
    <property type="match status" value="1"/>
</dbReference>
<dbReference type="FunFam" id="1.10.1170.10:FF:000002">
    <property type="entry name" value="Baculoviral IAP repeat containing 7"/>
    <property type="match status" value="1"/>
</dbReference>
<dbReference type="GO" id="GO:0008270">
    <property type="term" value="F:zinc ion binding"/>
    <property type="evidence" value="ECO:0007669"/>
    <property type="project" value="UniProtKB-KW"/>
</dbReference>
<dbReference type="InterPro" id="IPR050784">
    <property type="entry name" value="IAP"/>
</dbReference>
<dbReference type="Gene3D" id="1.10.1170.10">
    <property type="entry name" value="Inhibitor Of Apoptosis Protein (2mihbC-IAP-1), Chain A"/>
    <property type="match status" value="3"/>
</dbReference>
<dbReference type="PROSITE" id="PS50089">
    <property type="entry name" value="ZF_RING_2"/>
    <property type="match status" value="1"/>
</dbReference>
<dbReference type="FunCoup" id="E2BCE3">
    <property type="interactions" value="345"/>
</dbReference>
<dbReference type="Pfam" id="PF13920">
    <property type="entry name" value="zf-C3HC4_3"/>
    <property type="match status" value="1"/>
</dbReference>
<evidence type="ECO:0000256" key="2">
    <source>
        <dbReference type="ARBA" id="ARBA00022703"/>
    </source>
</evidence>
<evidence type="ECO:0000256" key="7">
    <source>
        <dbReference type="SAM" id="MobiDB-lite"/>
    </source>
</evidence>
<gene>
    <name evidence="9" type="ORF">EAI_03714</name>
</gene>
<name>E2BCE3_HARSA</name>
<evidence type="ECO:0000313" key="9">
    <source>
        <dbReference type="EMBL" id="EFN86679.1"/>
    </source>
</evidence>
<dbReference type="KEGG" id="hst:105181285"/>
<accession>E2BCE3</accession>
<reference evidence="9 10" key="1">
    <citation type="journal article" date="2010" name="Science">
        <title>Genomic comparison of the ants Camponotus floridanus and Harpegnathos saltator.</title>
        <authorList>
            <person name="Bonasio R."/>
            <person name="Zhang G."/>
            <person name="Ye C."/>
            <person name="Mutti N.S."/>
            <person name="Fang X."/>
            <person name="Qin N."/>
            <person name="Donahue G."/>
            <person name="Yang P."/>
            <person name="Li Q."/>
            <person name="Li C."/>
            <person name="Zhang P."/>
            <person name="Huang Z."/>
            <person name="Berger S.L."/>
            <person name="Reinberg D."/>
            <person name="Wang J."/>
            <person name="Liebig J."/>
        </authorList>
    </citation>
    <scope>NUCLEOTIDE SEQUENCE [LARGE SCALE GENOMIC DNA]</scope>
    <source>
        <strain evidence="9 10">R22 G/1</strain>
    </source>
</reference>
<dbReference type="AlphaFoldDB" id="E2BCE3"/>
<dbReference type="GO" id="GO:0031398">
    <property type="term" value="P:positive regulation of protein ubiquitination"/>
    <property type="evidence" value="ECO:0007669"/>
    <property type="project" value="TreeGrafter"/>
</dbReference>
<dbReference type="PANTHER" id="PTHR10044">
    <property type="entry name" value="INHIBITOR OF APOPTOSIS"/>
    <property type="match status" value="1"/>
</dbReference>
<dbReference type="InterPro" id="IPR017900">
    <property type="entry name" value="4Fe4S_Fe_S_CS"/>
</dbReference>
<dbReference type="STRING" id="610380.E2BCE3"/>
<dbReference type="SUPFAM" id="SSF57924">
    <property type="entry name" value="Inhibitor of apoptosis (IAP) repeat"/>
    <property type="match status" value="2"/>
</dbReference>
<dbReference type="Gene3D" id="1.10.533.10">
    <property type="entry name" value="Death Domain, Fas"/>
    <property type="match status" value="1"/>
</dbReference>
<evidence type="ECO:0000256" key="3">
    <source>
        <dbReference type="ARBA" id="ARBA00022723"/>
    </source>
</evidence>
<dbReference type="PROSITE" id="PS00198">
    <property type="entry name" value="4FE4S_FER_1"/>
    <property type="match status" value="1"/>
</dbReference>
<feature type="region of interest" description="Disordered" evidence="7">
    <location>
        <begin position="289"/>
        <end position="328"/>
    </location>
</feature>
<proteinExistence type="inferred from homology"/>
<dbReference type="PROSITE" id="PS50143">
    <property type="entry name" value="BIR_REPEAT_2"/>
    <property type="match status" value="2"/>
</dbReference>
<dbReference type="GO" id="GO:0043027">
    <property type="term" value="F:cysteine-type endopeptidase inhibitor activity involved in apoptotic process"/>
    <property type="evidence" value="ECO:0007669"/>
    <property type="project" value="TreeGrafter"/>
</dbReference>
<dbReference type="CDD" id="cd00022">
    <property type="entry name" value="BIR"/>
    <property type="match status" value="2"/>
</dbReference>
<evidence type="ECO:0000256" key="4">
    <source>
        <dbReference type="ARBA" id="ARBA00022771"/>
    </source>
</evidence>